<dbReference type="EMBL" id="MPUH01000941">
    <property type="protein sequence ID" value="OMJ71967.1"/>
    <property type="molecule type" value="Genomic_DNA"/>
</dbReference>
<dbReference type="PANTHER" id="PTHR37028">
    <property type="entry name" value="UNNAMED PRODUCT-RELATED"/>
    <property type="match status" value="1"/>
</dbReference>
<sequence>MSSISELVELLKEGSISKEQMLERIYASSFQTKSEITRATETLDLPKTKFEKNTFESGTELEFNANEFENFSVRPAPFFEPSFSAFTSDGFVDRQVQWDLKKNINQEILRDKKLKIEIKECTFHPQTNKPGAKFTQETLERLAKAKENARLQKIKEEQERKKLEEEMKHCTFQPEINKNSCISGSKYLTSTPKRKTSYEESSFVPKIKGPSKNMLSANEYLKQDPFERLSKPREAYQPEPEESEMTENFDKPISPYPEYPGCSFSTRPFFERQALYELMKHEKKEILQQPVSSKPLINERSRKIVTKNFFERNDEMIQRKSTPKQDPDAPSFHPKITNLAKMRRNRSVAEMSYGDLKKKNEKIEYLKEMQEEKIREVVNPSTFQSKSYASVKSKLQILDDPSTYIERIKSQQRKKEIDTQIAKEDKIRQELAECTYAPIVIDAPSYVKQIARNMAMIKAEFASSEKPKKPDWR</sequence>
<accession>A0A1R2B5D5</accession>
<evidence type="ECO:0000313" key="2">
    <source>
        <dbReference type="EMBL" id="OMJ71967.1"/>
    </source>
</evidence>
<organism evidence="2 3">
    <name type="scientific">Stentor coeruleus</name>
    <dbReference type="NCBI Taxonomy" id="5963"/>
    <lineage>
        <taxon>Eukaryota</taxon>
        <taxon>Sar</taxon>
        <taxon>Alveolata</taxon>
        <taxon>Ciliophora</taxon>
        <taxon>Postciliodesmatophora</taxon>
        <taxon>Heterotrichea</taxon>
        <taxon>Heterotrichida</taxon>
        <taxon>Stentoridae</taxon>
        <taxon>Stentor</taxon>
    </lineage>
</organism>
<keyword evidence="3" id="KW-1185">Reference proteome</keyword>
<protein>
    <submittedName>
        <fullName evidence="2">Uncharacterized protein</fullName>
    </submittedName>
</protein>
<gene>
    <name evidence="2" type="ORF">SteCoe_29702</name>
</gene>
<feature type="coiled-coil region" evidence="1">
    <location>
        <begin position="132"/>
        <end position="173"/>
    </location>
</feature>
<name>A0A1R2B5D5_9CILI</name>
<proteinExistence type="predicted"/>
<dbReference type="AlphaFoldDB" id="A0A1R2B5D5"/>
<dbReference type="PANTHER" id="PTHR37028:SF4">
    <property type="entry name" value="ALMS MOTIF DOMAIN-CONTAINING PROTEIN"/>
    <property type="match status" value="1"/>
</dbReference>
<reference evidence="2 3" key="1">
    <citation type="submission" date="2016-11" db="EMBL/GenBank/DDBJ databases">
        <title>The macronuclear genome of Stentor coeruleus: a giant cell with tiny introns.</title>
        <authorList>
            <person name="Slabodnick M."/>
            <person name="Ruby J.G."/>
            <person name="Reiff S.B."/>
            <person name="Swart E.C."/>
            <person name="Gosai S."/>
            <person name="Prabakaran S."/>
            <person name="Witkowska E."/>
            <person name="Larue G.E."/>
            <person name="Fisher S."/>
            <person name="Freeman R.M."/>
            <person name="Gunawardena J."/>
            <person name="Chu W."/>
            <person name="Stover N.A."/>
            <person name="Gregory B.D."/>
            <person name="Nowacki M."/>
            <person name="Derisi J."/>
            <person name="Roy S.W."/>
            <person name="Marshall W.F."/>
            <person name="Sood P."/>
        </authorList>
    </citation>
    <scope>NUCLEOTIDE SEQUENCE [LARGE SCALE GENOMIC DNA]</scope>
    <source>
        <strain evidence="2">WM001</strain>
    </source>
</reference>
<evidence type="ECO:0000313" key="3">
    <source>
        <dbReference type="Proteomes" id="UP000187209"/>
    </source>
</evidence>
<dbReference type="Proteomes" id="UP000187209">
    <property type="component" value="Unassembled WGS sequence"/>
</dbReference>
<dbReference type="OrthoDB" id="70300at2759"/>
<keyword evidence="1" id="KW-0175">Coiled coil</keyword>
<comment type="caution">
    <text evidence="2">The sequence shown here is derived from an EMBL/GenBank/DDBJ whole genome shotgun (WGS) entry which is preliminary data.</text>
</comment>
<evidence type="ECO:0000256" key="1">
    <source>
        <dbReference type="SAM" id="Coils"/>
    </source>
</evidence>